<keyword evidence="4" id="KW-1185">Reference proteome</keyword>
<dbReference type="Proteomes" id="UP000694415">
    <property type="component" value="Unplaced"/>
</dbReference>
<feature type="compositionally biased region" description="Polar residues" evidence="1">
    <location>
        <begin position="159"/>
        <end position="170"/>
    </location>
</feature>
<feature type="region of interest" description="Disordered" evidence="1">
    <location>
        <begin position="328"/>
        <end position="349"/>
    </location>
</feature>
<evidence type="ECO:0000313" key="3">
    <source>
        <dbReference type="Ensembl" id="ENSMSIP00000011685.1"/>
    </source>
</evidence>
<proteinExistence type="predicted"/>
<evidence type="ECO:0000256" key="1">
    <source>
        <dbReference type="SAM" id="MobiDB-lite"/>
    </source>
</evidence>
<keyword evidence="2" id="KW-0732">Signal</keyword>
<dbReference type="PANTHER" id="PTHR37358">
    <property type="entry name" value="MUCIN-20"/>
    <property type="match status" value="1"/>
</dbReference>
<dbReference type="InterPro" id="IPR034551">
    <property type="entry name" value="MUC20"/>
</dbReference>
<name>A0A8C6GV30_MUSSI</name>
<dbReference type="PANTHER" id="PTHR37358:SF1">
    <property type="entry name" value="MUCIN-20"/>
    <property type="match status" value="1"/>
</dbReference>
<feature type="compositionally biased region" description="Low complexity" evidence="1">
    <location>
        <begin position="171"/>
        <end position="227"/>
    </location>
</feature>
<evidence type="ECO:0000256" key="2">
    <source>
        <dbReference type="SAM" id="SignalP"/>
    </source>
</evidence>
<evidence type="ECO:0000313" key="4">
    <source>
        <dbReference type="Proteomes" id="UP000694415"/>
    </source>
</evidence>
<dbReference type="GO" id="GO:0048012">
    <property type="term" value="P:hepatocyte growth factor receptor signaling pathway"/>
    <property type="evidence" value="ECO:0007669"/>
    <property type="project" value="InterPro"/>
</dbReference>
<protein>
    <submittedName>
        <fullName evidence="3">Mucin 20</fullName>
    </submittedName>
</protein>
<accession>A0A8C6GV30</accession>
<feature type="compositionally biased region" description="Low complexity" evidence="1">
    <location>
        <begin position="333"/>
        <end position="349"/>
    </location>
</feature>
<organism evidence="3 4">
    <name type="scientific">Mus spicilegus</name>
    <name type="common">Mound-building mouse</name>
    <dbReference type="NCBI Taxonomy" id="10103"/>
    <lineage>
        <taxon>Eukaryota</taxon>
        <taxon>Metazoa</taxon>
        <taxon>Chordata</taxon>
        <taxon>Craniata</taxon>
        <taxon>Vertebrata</taxon>
        <taxon>Euteleostomi</taxon>
        <taxon>Mammalia</taxon>
        <taxon>Eutheria</taxon>
        <taxon>Euarchontoglires</taxon>
        <taxon>Glires</taxon>
        <taxon>Rodentia</taxon>
        <taxon>Myomorpha</taxon>
        <taxon>Muroidea</taxon>
        <taxon>Muridae</taxon>
        <taxon>Murinae</taxon>
        <taxon>Mus</taxon>
        <taxon>Mus</taxon>
    </lineage>
</organism>
<dbReference type="AlphaFoldDB" id="A0A8C6GV30"/>
<dbReference type="GeneTree" id="ENSGT00730000111453"/>
<feature type="region of interest" description="Disordered" evidence="1">
    <location>
        <begin position="658"/>
        <end position="689"/>
    </location>
</feature>
<feature type="chain" id="PRO_5034116559" evidence="2">
    <location>
        <begin position="24"/>
        <end position="689"/>
    </location>
</feature>
<reference evidence="3" key="2">
    <citation type="submission" date="2025-09" db="UniProtKB">
        <authorList>
            <consortium name="Ensembl"/>
        </authorList>
    </citation>
    <scope>IDENTIFICATION</scope>
</reference>
<feature type="compositionally biased region" description="Polar residues" evidence="1">
    <location>
        <begin position="114"/>
        <end position="125"/>
    </location>
</feature>
<feature type="region of interest" description="Disordered" evidence="1">
    <location>
        <begin position="96"/>
        <end position="125"/>
    </location>
</feature>
<sequence length="689" mass="71841">MGSVWGLAVPLLVFCWKVGVSVSSPGLDISRSVPLVTTNNMEVSTFTQRDRPSSERAFQTTNLIQYVPLDTQTLSTESASNVLSATRISSEVNSRDTQTTSFVTKTRKTHTTTPAASSLEAQTTSPNLSTLNIQITSPIASSLDAQTIFPVSLSLSTQTTSPAPSFLDTQTTSPEPSSLTTSPAPSSLITSPTPSSLTTSPAPSFLDTQTTSPAPSSLTTSPAPSSLDTQTISPIELTTLKTQTISTVTETRTVSIRIPSDLMVMHTIPIETLAPSNSPRTGMSTVQTGTVWDPIEAVFDTLCTDDSSEEARKITVDLLTLAHTSTEVEHLSSESSSSSDSSAGVLSSSRVLGPDSATPAKGLVAFNITHIKLTTCITEIETTITISGAPGVSLSPTEATAALFTSEILTLPPPTEAKPIFPETTSLSGILSTAGTPALATTLEGTVSTSAITESKTAVAQTLTSVGTSVTVRRNPLENTSTLSIETQSHTEVLGTITVPMVAGSTMGEAASFVSFTALDSSSLSVVVTTESSATSETLTTGNTTNSSFLTESHPPFSIYSTTASTSKNPNITLTKTTASAKPPTHPTTSASTAWIRKTTKHDPGEDGGFLLVRLTVASPKDLTEHNAREKLMNQIVTHEPSCPGHLPSRWGRSGHPSWLLHSSSASPAEPAGGRPPSRRLSAGCSDSG</sequence>
<reference evidence="3" key="1">
    <citation type="submission" date="2025-08" db="UniProtKB">
        <authorList>
            <consortium name="Ensembl"/>
        </authorList>
    </citation>
    <scope>IDENTIFICATION</scope>
</reference>
<feature type="region of interest" description="Disordered" evidence="1">
    <location>
        <begin position="159"/>
        <end position="232"/>
    </location>
</feature>
<feature type="compositionally biased region" description="Low complexity" evidence="1">
    <location>
        <begin position="663"/>
        <end position="680"/>
    </location>
</feature>
<feature type="signal peptide" evidence="2">
    <location>
        <begin position="1"/>
        <end position="23"/>
    </location>
</feature>
<dbReference type="Ensembl" id="ENSMSIT00000014826.1">
    <property type="protein sequence ID" value="ENSMSIP00000011685.1"/>
    <property type="gene ID" value="ENSMSIG00000010193.1"/>
</dbReference>